<dbReference type="Gene3D" id="1.25.40.10">
    <property type="entry name" value="Tetratricopeptide repeat domain"/>
    <property type="match status" value="4"/>
</dbReference>
<dbReference type="Pfam" id="PF13174">
    <property type="entry name" value="TPR_6"/>
    <property type="match status" value="1"/>
</dbReference>
<dbReference type="Proteomes" id="UP001204015">
    <property type="component" value="Unassembled WGS sequence"/>
</dbReference>
<dbReference type="InterPro" id="IPR011990">
    <property type="entry name" value="TPR-like_helical_dom_sf"/>
</dbReference>
<dbReference type="Pfam" id="PF14559">
    <property type="entry name" value="TPR_19"/>
    <property type="match status" value="2"/>
</dbReference>
<evidence type="ECO:0000313" key="1">
    <source>
        <dbReference type="EMBL" id="MCO6026491.1"/>
    </source>
</evidence>
<name>A0ABT1BZG9_9BACT</name>
<dbReference type="Pfam" id="PF13432">
    <property type="entry name" value="TPR_16"/>
    <property type="match status" value="1"/>
</dbReference>
<evidence type="ECO:0000313" key="2">
    <source>
        <dbReference type="Proteomes" id="UP001204015"/>
    </source>
</evidence>
<dbReference type="SMART" id="SM00028">
    <property type="entry name" value="TPR"/>
    <property type="match status" value="6"/>
</dbReference>
<keyword evidence="2" id="KW-1185">Reference proteome</keyword>
<dbReference type="PANTHER" id="PTHR12558">
    <property type="entry name" value="CELL DIVISION CYCLE 16,23,27"/>
    <property type="match status" value="1"/>
</dbReference>
<gene>
    <name evidence="1" type="ORF">NG821_11705</name>
</gene>
<dbReference type="RefSeq" id="WP_252761842.1">
    <property type="nucleotide sequence ID" value="NZ_JAMXLY010000064.1"/>
</dbReference>
<organism evidence="1 2">
    <name type="scientific">Segatella cerevisiae</name>
    <dbReference type="NCBI Taxonomy" id="2053716"/>
    <lineage>
        <taxon>Bacteria</taxon>
        <taxon>Pseudomonadati</taxon>
        <taxon>Bacteroidota</taxon>
        <taxon>Bacteroidia</taxon>
        <taxon>Bacteroidales</taxon>
        <taxon>Prevotellaceae</taxon>
        <taxon>Segatella</taxon>
    </lineage>
</organism>
<reference evidence="1 2" key="1">
    <citation type="submission" date="2022-06" db="EMBL/GenBank/DDBJ databases">
        <title>A taxonomic note on the genus Prevotella: Description of four novel genera and emended description of the genera Hallella and Xylanibacter.</title>
        <authorList>
            <person name="Hitch T.C.A."/>
        </authorList>
    </citation>
    <scope>NUCLEOTIDE SEQUENCE [LARGE SCALE GENOMIC DNA]</scope>
    <source>
        <strain evidence="1 2">DSM 100619</strain>
    </source>
</reference>
<dbReference type="PANTHER" id="PTHR12558:SF13">
    <property type="entry name" value="CELL DIVISION CYCLE PROTEIN 27 HOMOLOG"/>
    <property type="match status" value="1"/>
</dbReference>
<accession>A0ABT1BZG9</accession>
<dbReference type="InterPro" id="IPR019734">
    <property type="entry name" value="TPR_rpt"/>
</dbReference>
<protein>
    <submittedName>
        <fullName evidence="1">Tetratricopeptide repeat protein</fullName>
    </submittedName>
</protein>
<dbReference type="SUPFAM" id="SSF48452">
    <property type="entry name" value="TPR-like"/>
    <property type="match status" value="2"/>
</dbReference>
<dbReference type="Pfam" id="PF13181">
    <property type="entry name" value="TPR_8"/>
    <property type="match status" value="1"/>
</dbReference>
<comment type="caution">
    <text evidence="1">The sequence shown here is derived from an EMBL/GenBank/DDBJ whole genome shotgun (WGS) entry which is preliminary data.</text>
</comment>
<sequence length="986" mass="112855">MQRKLLLIGLFFLLSIVVEAQRHQQYDPLSNKYEQTAATLFNKGEDGKALAVLTKALKSYPEHPGLNYLMGKYYYHRNEYSRARFYFVRTIRYEDDNMAALGLLTNIEERTGNYSSAICYINEMLIQTPYNKALWLRKIGLYHKQDNNIEAERLLKRLAQIFPNDNDIRRRYQGQLEENVKKLRSNGRPSQAVDALRQLVERNPHNISYYLELVNLLIQSGRSDEALNATSQGLYFNPGSASLIQKKASILAEMHRYGEANDCLRDFLKHHSSAKLSAMQRDIEEETARDAVANDPYEMYKKVYDRTHSTDAFHFLLNTSISRGYFNDALYYIGIARKGRPNDPQLLWKEYTIYQQIGDKRQAKSILEKVVRLQPRNSDAIEALSTYDMDDATDLMASMDYQEAVPLLDFIIRNSKDKNQVLAALNKKYTCLFETKQYTEAEKLLAQIERRFPNYRDLYLRQADLLVAQNRYQEALAMLGNILNKDLGSDRRAYYLSEYEDIAVKYIKQLEDEGATRKALAVADSLVQVYPSSKLGLLYAINNSALLNDSTKFDKYSQQATSYYPQDVNFKIKLATSYQRQQKYDEARGILQPYLYDYPNNKSLIGAYSENSRLLAESYVHSHQAPKAVGILDSALVYDGGNRSLLYDKGLAYEAMHEYDSAHYYEKFYQPGILEAKSFGIHLDQLLQKGNRHFITVNYVTSRYGDNDTKTSVAGIEYTQKTHKNTYSLQVNYAGRDGNSQPNTDSYSPGGTGIQVQGQWDHTINDYWSFMGNAAVSTKYFPRLAFNLQIEKILSNDWTADVHAGYRNINSYSYTFGYDEDYHTWSPNGWKKSDNNMFNLGIGLQKSWTSFALGGKADAIDYASHFRYSAVVNGYYYPLESRILTLSTMASVSNAPQTEILDAAVPGTFDKTNTTVGAGITYQLIRNVSFSLNGTWSTFTNTMAHRNAIPDNTGGTPTYDKNNYKDTYESKYKNLFSIDGSLTIGF</sequence>
<dbReference type="EMBL" id="JAMXLY010000064">
    <property type="protein sequence ID" value="MCO6026491.1"/>
    <property type="molecule type" value="Genomic_DNA"/>
</dbReference>
<proteinExistence type="predicted"/>